<dbReference type="Proteomes" id="UP000266677">
    <property type="component" value="Unassembled WGS sequence"/>
</dbReference>
<accession>A0A3A4KCC7</accession>
<organism evidence="2 3">
    <name type="scientific">Nocardia panacis</name>
    <dbReference type="NCBI Taxonomy" id="2340916"/>
    <lineage>
        <taxon>Bacteria</taxon>
        <taxon>Bacillati</taxon>
        <taxon>Actinomycetota</taxon>
        <taxon>Actinomycetes</taxon>
        <taxon>Mycobacteriales</taxon>
        <taxon>Nocardiaceae</taxon>
        <taxon>Nocardia</taxon>
    </lineage>
</organism>
<evidence type="ECO:0000313" key="2">
    <source>
        <dbReference type="EMBL" id="RJO71440.1"/>
    </source>
</evidence>
<dbReference type="EMBL" id="QZFU01000033">
    <property type="protein sequence ID" value="RJO71440.1"/>
    <property type="molecule type" value="Genomic_DNA"/>
</dbReference>
<feature type="compositionally biased region" description="Basic and acidic residues" evidence="1">
    <location>
        <begin position="20"/>
        <end position="36"/>
    </location>
</feature>
<name>A0A3A4KCC7_9NOCA</name>
<dbReference type="RefSeq" id="WP_120043552.1">
    <property type="nucleotide sequence ID" value="NZ_QZFU01000033.1"/>
</dbReference>
<comment type="caution">
    <text evidence="2">The sequence shown here is derived from an EMBL/GenBank/DDBJ whole genome shotgun (WGS) entry which is preliminary data.</text>
</comment>
<evidence type="ECO:0000256" key="1">
    <source>
        <dbReference type="SAM" id="MobiDB-lite"/>
    </source>
</evidence>
<gene>
    <name evidence="2" type="ORF">D5S18_25055</name>
</gene>
<proteinExistence type="predicted"/>
<evidence type="ECO:0000313" key="3">
    <source>
        <dbReference type="Proteomes" id="UP000266677"/>
    </source>
</evidence>
<feature type="region of interest" description="Disordered" evidence="1">
    <location>
        <begin position="1"/>
        <end position="45"/>
    </location>
</feature>
<keyword evidence="3" id="KW-1185">Reference proteome</keyword>
<sequence>MDESLDPGPDPEGIRSGGDLGRDDPIEGEDGIDRGPGRGAEPGEGVIVLVGGQVDGVLPVRGINAR</sequence>
<reference evidence="2 3" key="1">
    <citation type="submission" date="2018-09" db="EMBL/GenBank/DDBJ databases">
        <title>YIM PH21274 draft genome.</title>
        <authorList>
            <person name="Miao C."/>
        </authorList>
    </citation>
    <scope>NUCLEOTIDE SEQUENCE [LARGE SCALE GENOMIC DNA]</scope>
    <source>
        <strain evidence="2 3">YIM PH 21724</strain>
    </source>
</reference>
<dbReference type="AlphaFoldDB" id="A0A3A4KCC7"/>
<protein>
    <submittedName>
        <fullName evidence="2">Uncharacterized protein</fullName>
    </submittedName>
</protein>